<dbReference type="KEGG" id="pbf:CFX0092_A1336"/>
<evidence type="ECO:0000313" key="7">
    <source>
        <dbReference type="EMBL" id="CUS03214.2"/>
    </source>
</evidence>
<dbReference type="SUPFAM" id="SSF51011">
    <property type="entry name" value="Glycosyl hydrolase domain"/>
    <property type="match status" value="1"/>
</dbReference>
<dbReference type="CDD" id="cd02855">
    <property type="entry name" value="E_set_GBE_prok_N"/>
    <property type="match status" value="1"/>
</dbReference>
<protein>
    <recommendedName>
        <fullName evidence="3">1,4-alpha-glucan branching enzyme</fullName>
        <ecNumber evidence="3">2.4.1.18</ecNumber>
    </recommendedName>
</protein>
<evidence type="ECO:0000256" key="2">
    <source>
        <dbReference type="ARBA" id="ARBA00009000"/>
    </source>
</evidence>
<dbReference type="EMBL" id="LN890655">
    <property type="protein sequence ID" value="CUS03214.2"/>
    <property type="molecule type" value="Genomic_DNA"/>
</dbReference>
<dbReference type="PIRSF" id="PIRSF000463">
    <property type="entry name" value="GlgB"/>
    <property type="match status" value="1"/>
</dbReference>
<dbReference type="PANTHER" id="PTHR43651">
    <property type="entry name" value="1,4-ALPHA-GLUCAN-BRANCHING ENZYME"/>
    <property type="match status" value="1"/>
</dbReference>
<dbReference type="InterPro" id="IPR014756">
    <property type="entry name" value="Ig_E-set"/>
</dbReference>
<keyword evidence="8" id="KW-1185">Reference proteome</keyword>
<evidence type="ECO:0000259" key="6">
    <source>
        <dbReference type="SMART" id="SM00642"/>
    </source>
</evidence>
<evidence type="ECO:0000256" key="3">
    <source>
        <dbReference type="ARBA" id="ARBA00012541"/>
    </source>
</evidence>
<dbReference type="InterPro" id="IPR006047">
    <property type="entry name" value="GH13_cat_dom"/>
</dbReference>
<gene>
    <name evidence="7" type="ORF">CFX0092_A1336</name>
</gene>
<dbReference type="InterPro" id="IPR006048">
    <property type="entry name" value="A-amylase/branching_C"/>
</dbReference>
<evidence type="ECO:0000256" key="5">
    <source>
        <dbReference type="PIRSR" id="PIRSR000463-1"/>
    </source>
</evidence>
<dbReference type="EC" id="2.4.1.18" evidence="3"/>
<dbReference type="Pfam" id="PF02806">
    <property type="entry name" value="Alpha-amylase_C"/>
    <property type="match status" value="1"/>
</dbReference>
<dbReference type="Gene3D" id="2.60.40.1180">
    <property type="entry name" value="Golgi alpha-mannosidase II"/>
    <property type="match status" value="1"/>
</dbReference>
<dbReference type="Pfam" id="PF00128">
    <property type="entry name" value="Alpha-amylase"/>
    <property type="match status" value="2"/>
</dbReference>
<organism evidence="7 8">
    <name type="scientific">Candidatus Promineifilum breve</name>
    <dbReference type="NCBI Taxonomy" id="1806508"/>
    <lineage>
        <taxon>Bacteria</taxon>
        <taxon>Bacillati</taxon>
        <taxon>Chloroflexota</taxon>
        <taxon>Ardenticatenia</taxon>
        <taxon>Candidatus Promineifilales</taxon>
        <taxon>Candidatus Promineifilaceae</taxon>
        <taxon>Candidatus Promineifilum</taxon>
    </lineage>
</organism>
<dbReference type="SUPFAM" id="SSF51445">
    <property type="entry name" value="(Trans)glycosidases"/>
    <property type="match status" value="1"/>
</dbReference>
<name>A0A160T115_9CHLR</name>
<evidence type="ECO:0000256" key="1">
    <source>
        <dbReference type="ARBA" id="ARBA00000826"/>
    </source>
</evidence>
<evidence type="ECO:0000313" key="8">
    <source>
        <dbReference type="Proteomes" id="UP000215027"/>
    </source>
</evidence>
<dbReference type="InterPro" id="IPR017853">
    <property type="entry name" value="GH"/>
</dbReference>
<dbReference type="Pfam" id="PF02922">
    <property type="entry name" value="CBM_48"/>
    <property type="match status" value="1"/>
</dbReference>
<dbReference type="Gene3D" id="3.20.20.80">
    <property type="entry name" value="Glycosidases"/>
    <property type="match status" value="1"/>
</dbReference>
<feature type="active site" description="Nucleophile" evidence="5">
    <location>
        <position position="304"/>
    </location>
</feature>
<dbReference type="AlphaFoldDB" id="A0A160T115"/>
<dbReference type="RefSeq" id="WP_197699904.1">
    <property type="nucleotide sequence ID" value="NZ_LN890655.1"/>
</dbReference>
<dbReference type="Gene3D" id="2.60.40.10">
    <property type="entry name" value="Immunoglobulins"/>
    <property type="match status" value="1"/>
</dbReference>
<dbReference type="GO" id="GO:0004553">
    <property type="term" value="F:hydrolase activity, hydrolyzing O-glycosyl compounds"/>
    <property type="evidence" value="ECO:0007669"/>
    <property type="project" value="InterPro"/>
</dbReference>
<reference evidence="7" key="1">
    <citation type="submission" date="2016-01" db="EMBL/GenBank/DDBJ databases">
        <authorList>
            <person name="Mcilroy J.S."/>
            <person name="Karst M S."/>
            <person name="Albertsen M."/>
        </authorList>
    </citation>
    <scope>NUCLEOTIDE SEQUENCE</scope>
    <source>
        <strain evidence="7">Cfx-K</strain>
    </source>
</reference>
<dbReference type="CDD" id="cd11325">
    <property type="entry name" value="AmyAc_GTHase"/>
    <property type="match status" value="1"/>
</dbReference>
<dbReference type="GO" id="GO:0005978">
    <property type="term" value="P:glycogen biosynthetic process"/>
    <property type="evidence" value="ECO:0007669"/>
    <property type="project" value="InterPro"/>
</dbReference>
<dbReference type="InterPro" id="IPR044143">
    <property type="entry name" value="GlgB_N_E_set_prok"/>
</dbReference>
<dbReference type="InterPro" id="IPR013783">
    <property type="entry name" value="Ig-like_fold"/>
</dbReference>
<feature type="domain" description="Glycosyl hydrolase family 13 catalytic" evidence="6">
    <location>
        <begin position="144"/>
        <end position="501"/>
    </location>
</feature>
<feature type="active site" description="Proton donor" evidence="5">
    <location>
        <position position="349"/>
    </location>
</feature>
<dbReference type="SMART" id="SM00642">
    <property type="entry name" value="Aamy"/>
    <property type="match status" value="1"/>
</dbReference>
<keyword evidence="4" id="KW-0808">Transferase</keyword>
<dbReference type="GO" id="GO:0003844">
    <property type="term" value="F:1,4-alpha-glucan branching enzyme activity"/>
    <property type="evidence" value="ECO:0007669"/>
    <property type="project" value="UniProtKB-EC"/>
</dbReference>
<dbReference type="PANTHER" id="PTHR43651:SF11">
    <property type="entry name" value="MALTO-OLIGOSYLTREHALOSE TREHALOHYDROLASE"/>
    <property type="match status" value="1"/>
</dbReference>
<accession>A0A160T115</accession>
<dbReference type="Proteomes" id="UP000215027">
    <property type="component" value="Chromosome I"/>
</dbReference>
<dbReference type="SUPFAM" id="SSF81296">
    <property type="entry name" value="E set domains"/>
    <property type="match status" value="1"/>
</dbReference>
<dbReference type="InterPro" id="IPR004193">
    <property type="entry name" value="Glyco_hydro_13_N"/>
</dbReference>
<proteinExistence type="inferred from homology"/>
<comment type="catalytic activity">
    <reaction evidence="1">
        <text>Transfers a segment of a (1-&gt;4)-alpha-D-glucan chain to a primary hydroxy group in a similar glucan chain.</text>
        <dbReference type="EC" id="2.4.1.18"/>
    </reaction>
</comment>
<dbReference type="GO" id="GO:0043169">
    <property type="term" value="F:cation binding"/>
    <property type="evidence" value="ECO:0007669"/>
    <property type="project" value="InterPro"/>
</dbReference>
<comment type="similarity">
    <text evidence="2">Belongs to the glycosyl hydrolase 13 family. GlgB subfamily.</text>
</comment>
<evidence type="ECO:0000256" key="4">
    <source>
        <dbReference type="ARBA" id="ARBA00022679"/>
    </source>
</evidence>
<dbReference type="InterPro" id="IPR037439">
    <property type="entry name" value="Branching_enzy"/>
</dbReference>
<dbReference type="InterPro" id="IPR013780">
    <property type="entry name" value="Glyco_hydro_b"/>
</dbReference>
<sequence>MMKALEKAAKAVEGRFKAYDRSRRPAMKPGMGPIIHEKGATFRVWAPNAEKVFVVGDFNDWKETATPLTHEADGYWATDVAGAKAGQEYKYVIINGQQKLYRLDPYSRQVTGSVGNSVIHDPAFDWGDTADFQSANWNELIIYEMHVGTFNPSSEGHVGTFQRAIRRLSYLRALGVNAVQIMPPMEFPGGRSWGYNLSLPFAVESDYGGMLGFKKFVKAAHSHGIAVILDVVYNHLGPGDLDLWRFDGWSEGEGGGIYFYNDHRSETPWGHTRPDYGRPEVRQMLRDNALTWLHEYKVDGLRWDATAYIRNVHGNDNEPANDLPDGWNLMQWINEEVTEFAPNHLTIAEDLKGNEWVVKDTGAGGAGFGAQWDAGFVHPVRTAIITNDDAFRNLEAVRDALYSKYDGNAFKRVIYTESHDEVANGKARVPEEIWPGDSKNWFAKKRSTLGAALVFTAPGIPMIFQGQEFMEGKWFTDTEPLDWEEAKNHEGIIYLYRDLMRLRRNLDGVSKGLTGQHVFASHLNQNDKVLAYHRWHDGGPGDSVMVVLNMSNATLTDYALGFPAAGQWALRFDSHAAVYSPDYKGQVSGDVTAEDGEYDGLPAHGKVNLGPYAALIFSQNLG</sequence>